<feature type="compositionally biased region" description="Low complexity" evidence="7">
    <location>
        <begin position="1300"/>
        <end position="1311"/>
    </location>
</feature>
<comment type="caution">
    <text evidence="10">The sequence shown here is derived from an EMBL/GenBank/DDBJ whole genome shotgun (WGS) entry which is preliminary data.</text>
</comment>
<dbReference type="PANTHER" id="PTHR48182">
    <property type="entry name" value="PROTEIN SERAC1"/>
    <property type="match status" value="1"/>
</dbReference>
<evidence type="ECO:0000259" key="8">
    <source>
        <dbReference type="Pfam" id="PF00931"/>
    </source>
</evidence>
<dbReference type="InterPro" id="IPR056681">
    <property type="entry name" value="DUF7779"/>
</dbReference>
<proteinExistence type="predicted"/>
<accession>A0AA39QT57</accession>
<dbReference type="InterPro" id="IPR052374">
    <property type="entry name" value="SERAC1"/>
</dbReference>
<dbReference type="Pfam" id="PF25000">
    <property type="entry name" value="DUF7779"/>
    <property type="match status" value="1"/>
</dbReference>
<name>A0AA39QT57_9LECA</name>
<sequence>MQAVACTSRHARLRASVERDFMGLTVLDAPTDSVLDIIAVHGLSGHAFGTWACHDEDQANLETMWLRDFLPTQIRGARILTYGYNSTLLGPNTSVSTVRDFASDLLQRILADRDLKKHRTRPLIFVCHSLGGIVVKETLICAHASPERYSEIEAATRSILFLATPHGGSKSANVGSLLANVAALAFQRPPKQLLDTLKYESDVLSQLSEDFRAIHHPFDIINFYERRKTSILNSLVVDDISARLGVEKELLIPIDADHRHICKFNNPSDPRYLPVLAELRRCVEKACRKSGTPAHSIPANRLLAAQPGHFLVPLPMNPQFVGRESELRLLDQHLRAKEGETDLIRPIVAIHGLGGVGKTQLANKYVHDRRRKDPTASIFWITARSEDEITAGFHAIVDMLSDRLAQEPLGNRLELVTNWLCSPSHEDWLLVLDNYDDVRVDLREFLPAGMLGAVLITSRDRKAIGSVATSGLALSAMDAVDAGRLFLDIQGSSTEILRNKATAHPEADILEDILKELQYFPLAIDQAASFIRENSPMTFQEYLEYLKPRSVNRERLMRFKQANPMYPESVMTTWEISLEYLEQTQPRACKILQILGFLNQDYIAEDLLTKATEEISWIFESASLPKRLPNTYLTDMQYLQDDVGFRVAIGTLISLSMIRRDTAGPTLHVHPLVHEWIRVRLNLEPAQQARLTICATLVLCQSFPLELVAWVPDGSPSWSSDFVHRVDRVAYHVTSVLQNLWDYQAHAETLPLECFVLCETFLLAEAPYHSVHPFDTSNEVSANLDQVIRAMIPCLLQCQQPLAREIHKAISWLHSHSWSGGSFRTLHEIVDALEALLPTFPIQDSPASFSILLVTLATDISRCVDHRPKRSKGSAKEPSSKSMSSWWTYLRDSGGAQNKRHREINMRLFKALKRVVSSSYPASHFDQWISLMIDFRIINTLTPWEFANQTYLNVTQILSPSAFRKIPFEQRGVCLCKLARFLWEYPKTMDYESLRAVLSNAVIECKAELQRGRRATKERQDSELILAWSHSSHISSSCERSGEQSGKEKIEMDLVGPIEYIWGIAIDVAKAISNPKLCWRTSLNDLGKETHLKLEQRRWAVELVLGFRKLRTTISNASTTSDLIPLDHFKEFNCNLALSAIYLHLEDWPTLRACLSKTLQFEAIVDFCDSSHPRPWESGQVSRRWEESQDPWSARLMRQEVGGSSTSTDIAMLEASSALLKLGIPESCRCICSVGVEEAIATAIELVDKEAKLPSGEISNLQLHLSALPRIEYNPTLYLSRLEIIYKLARHLLVKPSSSITASTPIPINSSAREEIQRSHLEASDDESSDDSADSLGFGDQHSPTEYDWGWSSPPNKGKSPRQ</sequence>
<feature type="region of interest" description="Disordered" evidence="7">
    <location>
        <begin position="1300"/>
        <end position="1363"/>
    </location>
</feature>
<evidence type="ECO:0000313" key="11">
    <source>
        <dbReference type="Proteomes" id="UP001166286"/>
    </source>
</evidence>
<evidence type="ECO:0000256" key="7">
    <source>
        <dbReference type="SAM" id="MobiDB-lite"/>
    </source>
</evidence>
<dbReference type="GO" id="GO:0005739">
    <property type="term" value="C:mitochondrion"/>
    <property type="evidence" value="ECO:0007669"/>
    <property type="project" value="UniProtKB-SubCell"/>
</dbReference>
<keyword evidence="11" id="KW-1185">Reference proteome</keyword>
<feature type="compositionally biased region" description="Basic and acidic residues" evidence="7">
    <location>
        <begin position="1312"/>
        <end position="1323"/>
    </location>
</feature>
<evidence type="ECO:0000256" key="6">
    <source>
        <dbReference type="ARBA" id="ARBA00023136"/>
    </source>
</evidence>
<dbReference type="GO" id="GO:0005783">
    <property type="term" value="C:endoplasmic reticulum"/>
    <property type="evidence" value="ECO:0007669"/>
    <property type="project" value="UniProtKB-SubCell"/>
</dbReference>
<keyword evidence="5" id="KW-0496">Mitochondrion</keyword>
<dbReference type="Gene3D" id="3.40.50.1820">
    <property type="entry name" value="alpha/beta hydrolase"/>
    <property type="match status" value="1"/>
</dbReference>
<dbReference type="SUPFAM" id="SSF52540">
    <property type="entry name" value="P-loop containing nucleoside triphosphate hydrolases"/>
    <property type="match status" value="1"/>
</dbReference>
<evidence type="ECO:0008006" key="12">
    <source>
        <dbReference type="Google" id="ProtNLM"/>
    </source>
</evidence>
<gene>
    <name evidence="10" type="ORF">JMJ35_008959</name>
</gene>
<dbReference type="Pfam" id="PF00931">
    <property type="entry name" value="NB-ARC"/>
    <property type="match status" value="1"/>
</dbReference>
<dbReference type="GO" id="GO:0043531">
    <property type="term" value="F:ADP binding"/>
    <property type="evidence" value="ECO:0007669"/>
    <property type="project" value="InterPro"/>
</dbReference>
<evidence type="ECO:0000256" key="5">
    <source>
        <dbReference type="ARBA" id="ARBA00023128"/>
    </source>
</evidence>
<evidence type="ECO:0000259" key="9">
    <source>
        <dbReference type="Pfam" id="PF25000"/>
    </source>
</evidence>
<evidence type="ECO:0000256" key="2">
    <source>
        <dbReference type="ARBA" id="ARBA00004240"/>
    </source>
</evidence>
<dbReference type="EMBL" id="JAFEKC020000020">
    <property type="protein sequence ID" value="KAK0508683.1"/>
    <property type="molecule type" value="Genomic_DNA"/>
</dbReference>
<evidence type="ECO:0000256" key="3">
    <source>
        <dbReference type="ARBA" id="ARBA00004370"/>
    </source>
</evidence>
<feature type="domain" description="DUF7779" evidence="9">
    <location>
        <begin position="581"/>
        <end position="682"/>
    </location>
</feature>
<dbReference type="SUPFAM" id="SSF53474">
    <property type="entry name" value="alpha/beta-Hydrolases"/>
    <property type="match status" value="1"/>
</dbReference>
<dbReference type="GO" id="GO:0016020">
    <property type="term" value="C:membrane"/>
    <property type="evidence" value="ECO:0007669"/>
    <property type="project" value="UniProtKB-SubCell"/>
</dbReference>
<dbReference type="Gene3D" id="3.40.50.300">
    <property type="entry name" value="P-loop containing nucleotide triphosphate hydrolases"/>
    <property type="match status" value="1"/>
</dbReference>
<protein>
    <recommendedName>
        <fullName evidence="12">NB-ARC domain-containing protein</fullName>
    </recommendedName>
</protein>
<organism evidence="10 11">
    <name type="scientific">Cladonia borealis</name>
    <dbReference type="NCBI Taxonomy" id="184061"/>
    <lineage>
        <taxon>Eukaryota</taxon>
        <taxon>Fungi</taxon>
        <taxon>Dikarya</taxon>
        <taxon>Ascomycota</taxon>
        <taxon>Pezizomycotina</taxon>
        <taxon>Lecanoromycetes</taxon>
        <taxon>OSLEUM clade</taxon>
        <taxon>Lecanoromycetidae</taxon>
        <taxon>Lecanorales</taxon>
        <taxon>Lecanorineae</taxon>
        <taxon>Cladoniaceae</taxon>
        <taxon>Cladonia</taxon>
    </lineage>
</organism>
<dbReference type="InterPro" id="IPR002182">
    <property type="entry name" value="NB-ARC"/>
</dbReference>
<evidence type="ECO:0000313" key="10">
    <source>
        <dbReference type="EMBL" id="KAK0508683.1"/>
    </source>
</evidence>
<feature type="compositionally biased region" description="Acidic residues" evidence="7">
    <location>
        <begin position="1324"/>
        <end position="1333"/>
    </location>
</feature>
<dbReference type="PANTHER" id="PTHR48182:SF2">
    <property type="entry name" value="PROTEIN SERAC1"/>
    <property type="match status" value="1"/>
</dbReference>
<comment type="subcellular location">
    <subcellularLocation>
        <location evidence="2">Endoplasmic reticulum</location>
    </subcellularLocation>
    <subcellularLocation>
        <location evidence="3">Membrane</location>
    </subcellularLocation>
    <subcellularLocation>
        <location evidence="1">Mitochondrion</location>
    </subcellularLocation>
</comment>
<keyword evidence="4" id="KW-0256">Endoplasmic reticulum</keyword>
<reference evidence="10" key="1">
    <citation type="submission" date="2023-03" db="EMBL/GenBank/DDBJ databases">
        <title>Complete genome of Cladonia borealis.</title>
        <authorList>
            <person name="Park H."/>
        </authorList>
    </citation>
    <scope>NUCLEOTIDE SEQUENCE</scope>
    <source>
        <strain evidence="10">ANT050790</strain>
    </source>
</reference>
<feature type="domain" description="NB-ARC" evidence="8">
    <location>
        <begin position="330"/>
        <end position="468"/>
    </location>
</feature>
<evidence type="ECO:0000256" key="1">
    <source>
        <dbReference type="ARBA" id="ARBA00004173"/>
    </source>
</evidence>
<dbReference type="InterPro" id="IPR027417">
    <property type="entry name" value="P-loop_NTPase"/>
</dbReference>
<evidence type="ECO:0000256" key="4">
    <source>
        <dbReference type="ARBA" id="ARBA00022824"/>
    </source>
</evidence>
<dbReference type="Proteomes" id="UP001166286">
    <property type="component" value="Unassembled WGS sequence"/>
</dbReference>
<keyword evidence="6" id="KW-0472">Membrane</keyword>
<dbReference type="InterPro" id="IPR029058">
    <property type="entry name" value="AB_hydrolase_fold"/>
</dbReference>